<feature type="transmembrane region" description="Helical" evidence="1">
    <location>
        <begin position="375"/>
        <end position="391"/>
    </location>
</feature>
<feature type="transmembrane region" description="Helical" evidence="1">
    <location>
        <begin position="7"/>
        <end position="23"/>
    </location>
</feature>
<sequence length="618" mass="72203">MKNRRYLYLVIFAIHILISLVAFKDFRIDPQNFAFSNVEDGLKNTFTLLSYVKEPVSHDGIFKYNAMNYPFGEYVFYTDNTPLFSICFKWFCHHIYDLSDYTFEIFQTTLILGIILSGLLCFYIFRKLFRDDRFAFLLAVFLPWINMQVMRIWRGHFNLSYSFLILLAIAFSIMWYERREHLRKRIWVLAASVLLGYCAFFIHGYYLPIVTGFQAAILLIYGLYNRKTKDGKQSLVASVALPVITVGFTLATLLAFDKFYAFRKDQNGGYGWDEIKVHFGALVTSQDFYTIPFPLRSMKWNSDAETLAFLGNCGLFAALFMLLLILFRKAERSRFKTIQKEFFNDPLKASLFWAGLMMFSISIGETYNTDGSDGFMVYNLFNPFLYLHWFTNRVQQFRCLGRLAWPFFFSFYVWVIYTLIAMTKHYTIKQKWTVLIAFAFFGGMEIKDYVDKFQSVHKDNVLSKKNAPDFKPLKLDYSKYQAFVPIPYYTVGSEVGDFVLDDYGPVSLFSFQFQMHSKLPMMACKLSRTVPEQSHMLLTLFANDSLLPELKSKLQPKPVLVCYDKTAAADLSLGVVPGENRAVARDYYLKINQFPQRNKLNAIDSFGNIVFYEWYPKL</sequence>
<feature type="transmembrane region" description="Helical" evidence="1">
    <location>
        <begin position="403"/>
        <end position="420"/>
    </location>
</feature>
<accession>A0A2W2AF17</accession>
<dbReference type="InterPro" id="IPR046278">
    <property type="entry name" value="DUF6311"/>
</dbReference>
<feature type="transmembrane region" description="Helical" evidence="1">
    <location>
        <begin position="208"/>
        <end position="224"/>
    </location>
</feature>
<evidence type="ECO:0000256" key="1">
    <source>
        <dbReference type="SAM" id="Phobius"/>
    </source>
</evidence>
<comment type="caution">
    <text evidence="3">The sequence shown here is derived from an EMBL/GenBank/DDBJ whole genome shotgun (WGS) entry which is preliminary data.</text>
</comment>
<feature type="transmembrane region" description="Helical" evidence="1">
    <location>
        <begin position="159"/>
        <end position="176"/>
    </location>
</feature>
<evidence type="ECO:0000313" key="3">
    <source>
        <dbReference type="EMBL" id="PZF74075.1"/>
    </source>
</evidence>
<feature type="transmembrane region" description="Helical" evidence="1">
    <location>
        <begin position="236"/>
        <end position="256"/>
    </location>
</feature>
<feature type="transmembrane region" description="Helical" evidence="1">
    <location>
        <begin position="105"/>
        <end position="125"/>
    </location>
</feature>
<dbReference type="AlphaFoldDB" id="A0A2W2AF17"/>
<keyword evidence="1" id="KW-0472">Membrane</keyword>
<dbReference type="OrthoDB" id="611406at2"/>
<feature type="transmembrane region" description="Helical" evidence="1">
    <location>
        <begin position="347"/>
        <end position="363"/>
    </location>
</feature>
<proteinExistence type="predicted"/>
<reference evidence="3 4" key="1">
    <citation type="submission" date="2018-06" db="EMBL/GenBank/DDBJ databases">
        <title>Mucibacter soli gen. nov., sp. nov., a new member of the family Chitinophagaceae producing mucin.</title>
        <authorList>
            <person name="Kim M.-K."/>
            <person name="Park S."/>
            <person name="Kim T.-S."/>
            <person name="Joung Y."/>
            <person name="Han J.-H."/>
            <person name="Kim S.B."/>
        </authorList>
    </citation>
    <scope>NUCLEOTIDE SEQUENCE [LARGE SCALE GENOMIC DNA]</scope>
    <source>
        <strain evidence="3 4">R1-15</strain>
    </source>
</reference>
<dbReference type="EMBL" id="QKTW01000007">
    <property type="protein sequence ID" value="PZF74075.1"/>
    <property type="molecule type" value="Genomic_DNA"/>
</dbReference>
<keyword evidence="1" id="KW-0812">Transmembrane</keyword>
<evidence type="ECO:0000313" key="4">
    <source>
        <dbReference type="Proteomes" id="UP000248745"/>
    </source>
</evidence>
<feature type="domain" description="DUF6311" evidence="2">
    <location>
        <begin position="14"/>
        <end position="436"/>
    </location>
</feature>
<organism evidence="3 4">
    <name type="scientific">Taibaiella soli</name>
    <dbReference type="NCBI Taxonomy" id="1649169"/>
    <lineage>
        <taxon>Bacteria</taxon>
        <taxon>Pseudomonadati</taxon>
        <taxon>Bacteroidota</taxon>
        <taxon>Chitinophagia</taxon>
        <taxon>Chitinophagales</taxon>
        <taxon>Chitinophagaceae</taxon>
        <taxon>Taibaiella</taxon>
    </lineage>
</organism>
<evidence type="ECO:0000259" key="2">
    <source>
        <dbReference type="Pfam" id="PF19830"/>
    </source>
</evidence>
<name>A0A2W2AF17_9BACT</name>
<dbReference type="Pfam" id="PF19830">
    <property type="entry name" value="DUF6311"/>
    <property type="match status" value="1"/>
</dbReference>
<dbReference type="Proteomes" id="UP000248745">
    <property type="component" value="Unassembled WGS sequence"/>
</dbReference>
<keyword evidence="4" id="KW-1185">Reference proteome</keyword>
<protein>
    <recommendedName>
        <fullName evidence="2">DUF6311 domain-containing protein</fullName>
    </recommendedName>
</protein>
<feature type="transmembrane region" description="Helical" evidence="1">
    <location>
        <begin position="307"/>
        <end position="327"/>
    </location>
</feature>
<gene>
    <name evidence="3" type="ORF">DN068_05130</name>
</gene>
<dbReference type="RefSeq" id="WP_110997817.1">
    <property type="nucleotide sequence ID" value="NZ_QKTW01000007.1"/>
</dbReference>
<keyword evidence="1" id="KW-1133">Transmembrane helix</keyword>